<evidence type="ECO:0000259" key="11">
    <source>
        <dbReference type="PROSITE" id="PS51296"/>
    </source>
</evidence>
<dbReference type="Proteomes" id="UP000316726">
    <property type="component" value="Chromosome 14"/>
</dbReference>
<dbReference type="Gene3D" id="2.102.10.10">
    <property type="entry name" value="Rieske [2Fe-2S] iron-sulphur domain"/>
    <property type="match status" value="1"/>
</dbReference>
<name>A0A5B8MWT8_9CHLO</name>
<dbReference type="InterPro" id="IPR036922">
    <property type="entry name" value="Rieske_2Fe-2S_sf"/>
</dbReference>
<keyword evidence="5" id="KW-1133">Transmembrane helix</keyword>
<keyword evidence="13" id="KW-1185">Reference proteome</keyword>
<evidence type="ECO:0000256" key="8">
    <source>
        <dbReference type="ARBA" id="ARBA00023014"/>
    </source>
</evidence>
<keyword evidence="8" id="KW-0411">Iron-sulfur</keyword>
<keyword evidence="9" id="KW-0472">Membrane</keyword>
<evidence type="ECO:0000313" key="13">
    <source>
        <dbReference type="Proteomes" id="UP000316726"/>
    </source>
</evidence>
<evidence type="ECO:0000256" key="2">
    <source>
        <dbReference type="ARBA" id="ARBA00022692"/>
    </source>
</evidence>
<dbReference type="OrthoDB" id="426882at2759"/>
<dbReference type="GO" id="GO:0016491">
    <property type="term" value="F:oxidoreductase activity"/>
    <property type="evidence" value="ECO:0007669"/>
    <property type="project" value="UniProtKB-KW"/>
</dbReference>
<proteinExistence type="predicted"/>
<keyword evidence="2" id="KW-0812">Transmembrane</keyword>
<evidence type="ECO:0000256" key="6">
    <source>
        <dbReference type="ARBA" id="ARBA00023002"/>
    </source>
</evidence>
<organism evidence="12 13">
    <name type="scientific">Chloropicon primus</name>
    <dbReference type="NCBI Taxonomy" id="1764295"/>
    <lineage>
        <taxon>Eukaryota</taxon>
        <taxon>Viridiplantae</taxon>
        <taxon>Chlorophyta</taxon>
        <taxon>Chloropicophyceae</taxon>
        <taxon>Chloropicales</taxon>
        <taxon>Chloropicaceae</taxon>
        <taxon>Chloropicon</taxon>
    </lineage>
</organism>
<evidence type="ECO:0000256" key="7">
    <source>
        <dbReference type="ARBA" id="ARBA00023004"/>
    </source>
</evidence>
<protein>
    <submittedName>
        <fullName evidence="12">Chlorophyll a oxygenase</fullName>
    </submittedName>
</protein>
<keyword evidence="3" id="KW-0001">2Fe-2S</keyword>
<keyword evidence="4" id="KW-0479">Metal-binding</keyword>
<evidence type="ECO:0000313" key="12">
    <source>
        <dbReference type="EMBL" id="QDZ24771.1"/>
    </source>
</evidence>
<dbReference type="InterPro" id="IPR017941">
    <property type="entry name" value="Rieske_2Fe-2S"/>
</dbReference>
<comment type="subcellular location">
    <subcellularLocation>
        <location evidence="1">Membrane</location>
    </subcellularLocation>
</comment>
<dbReference type="PANTHER" id="PTHR21266">
    <property type="entry name" value="IRON-SULFUR DOMAIN CONTAINING PROTEIN"/>
    <property type="match status" value="1"/>
</dbReference>
<evidence type="ECO:0000256" key="3">
    <source>
        <dbReference type="ARBA" id="ARBA00022714"/>
    </source>
</evidence>
<keyword evidence="10" id="KW-0175">Coiled coil</keyword>
<dbReference type="PANTHER" id="PTHR21266:SF32">
    <property type="entry name" value="CHOLESTEROL 7-DESATURASE NVD"/>
    <property type="match status" value="1"/>
</dbReference>
<evidence type="ECO:0000256" key="4">
    <source>
        <dbReference type="ARBA" id="ARBA00022723"/>
    </source>
</evidence>
<gene>
    <name evidence="12" type="ORF">A3770_14p72890</name>
</gene>
<sequence length="470" mass="52372">MNEKLRQWDLVNSGDFNEEEDVDVIECRTKVEFLKTRKENWEAIYESVSSHETEATLADVERIDTKVESVLGESQENLSVSDAASQLVALQAELKQAHERIHLSQARLGFLSERLSELKSEADLYEDAEACAVGDEELEGGADDKSWGEGASGEGNLDLSKLPLASATGTTKTSLSAAEFLTQSFHSSNLETNTWYPVCLSESIKSQETLVPFNLKGQPWVLFMNNEGKVGCIKDTCSHRACPLSLGKVNKDTGCIQCPYHGWEYDKDGKCTDMPSTNINSKGRAKMNVDSLRVSTSNDGILWVTDRESESDVGPPILTDLDKNDCLVQAFVDDIPMRSESVIDIFTINMPDLAQEVFQGVMDWTWKSAPALPLLAVGFRGLDPGMTFELKFVSHYAFKIEVKDGTGAQTQMLFVLSPVSTKKTNMIFQVWTTKESTSRWGTFLNRGWEEHIQQTLRDMLASKSPRQLSM</sequence>
<dbReference type="InterPro" id="IPR050584">
    <property type="entry name" value="Cholesterol_7-desaturase"/>
</dbReference>
<dbReference type="GO" id="GO:0051537">
    <property type="term" value="F:2 iron, 2 sulfur cluster binding"/>
    <property type="evidence" value="ECO:0007669"/>
    <property type="project" value="UniProtKB-KW"/>
</dbReference>
<keyword evidence="6" id="KW-0560">Oxidoreductase</keyword>
<evidence type="ECO:0000256" key="1">
    <source>
        <dbReference type="ARBA" id="ARBA00004370"/>
    </source>
</evidence>
<keyword evidence="7" id="KW-0408">Iron</keyword>
<dbReference type="GO" id="GO:0046872">
    <property type="term" value="F:metal ion binding"/>
    <property type="evidence" value="ECO:0007669"/>
    <property type="project" value="UniProtKB-KW"/>
</dbReference>
<feature type="coiled-coil region" evidence="10">
    <location>
        <begin position="80"/>
        <end position="128"/>
    </location>
</feature>
<evidence type="ECO:0000256" key="5">
    <source>
        <dbReference type="ARBA" id="ARBA00022989"/>
    </source>
</evidence>
<dbReference type="AlphaFoldDB" id="A0A5B8MWT8"/>
<evidence type="ECO:0000256" key="10">
    <source>
        <dbReference type="SAM" id="Coils"/>
    </source>
</evidence>
<dbReference type="GO" id="GO:0016020">
    <property type="term" value="C:membrane"/>
    <property type="evidence" value="ECO:0007669"/>
    <property type="project" value="UniProtKB-SubCell"/>
</dbReference>
<dbReference type="SUPFAM" id="SSF50022">
    <property type="entry name" value="ISP domain"/>
    <property type="match status" value="1"/>
</dbReference>
<evidence type="ECO:0000256" key="9">
    <source>
        <dbReference type="ARBA" id="ARBA00023136"/>
    </source>
</evidence>
<dbReference type="Pfam" id="PF00355">
    <property type="entry name" value="Rieske"/>
    <property type="match status" value="1"/>
</dbReference>
<dbReference type="PROSITE" id="PS51296">
    <property type="entry name" value="RIESKE"/>
    <property type="match status" value="1"/>
</dbReference>
<reference evidence="12 13" key="1">
    <citation type="submission" date="2018-07" db="EMBL/GenBank/DDBJ databases">
        <title>The complete nuclear genome of the prasinophyte Chloropicon primus (CCMP1205).</title>
        <authorList>
            <person name="Pombert J.-F."/>
            <person name="Otis C."/>
            <person name="Turmel M."/>
            <person name="Lemieux C."/>
        </authorList>
    </citation>
    <scope>NUCLEOTIDE SEQUENCE [LARGE SCALE GENOMIC DNA]</scope>
    <source>
        <strain evidence="12 13">CCMP1205</strain>
    </source>
</reference>
<dbReference type="STRING" id="1764295.A0A5B8MWT8"/>
<accession>A0A5B8MWT8</accession>
<feature type="domain" description="Rieske" evidence="11">
    <location>
        <begin position="195"/>
        <end position="277"/>
    </location>
</feature>
<dbReference type="GO" id="GO:0005737">
    <property type="term" value="C:cytoplasm"/>
    <property type="evidence" value="ECO:0007669"/>
    <property type="project" value="TreeGrafter"/>
</dbReference>
<dbReference type="EMBL" id="CP031047">
    <property type="protein sequence ID" value="QDZ24771.1"/>
    <property type="molecule type" value="Genomic_DNA"/>
</dbReference>